<evidence type="ECO:0000313" key="9">
    <source>
        <dbReference type="EMBL" id="MEE6263103.1"/>
    </source>
</evidence>
<keyword evidence="3" id="KW-1003">Cell membrane</keyword>
<evidence type="ECO:0000256" key="3">
    <source>
        <dbReference type="ARBA" id="ARBA00022475"/>
    </source>
</evidence>
<feature type="transmembrane region" description="Helical" evidence="7">
    <location>
        <begin position="320"/>
        <end position="339"/>
    </location>
</feature>
<name>A0ABU7S2X5_9ACTN</name>
<dbReference type="SUPFAM" id="SSF161098">
    <property type="entry name" value="MetI-like"/>
    <property type="match status" value="1"/>
</dbReference>
<feature type="transmembrane region" description="Helical" evidence="7">
    <location>
        <begin position="265"/>
        <end position="285"/>
    </location>
</feature>
<organism evidence="9 10">
    <name type="scientific">Plantactinospora sonchi</name>
    <dbReference type="NCBI Taxonomy" id="1544735"/>
    <lineage>
        <taxon>Bacteria</taxon>
        <taxon>Bacillati</taxon>
        <taxon>Actinomycetota</taxon>
        <taxon>Actinomycetes</taxon>
        <taxon>Micromonosporales</taxon>
        <taxon>Micromonosporaceae</taxon>
        <taxon>Plantactinospora</taxon>
    </lineage>
</organism>
<keyword evidence="4 7" id="KW-0812">Transmembrane</keyword>
<dbReference type="Gene3D" id="1.10.3720.10">
    <property type="entry name" value="MetI-like"/>
    <property type="match status" value="1"/>
</dbReference>
<comment type="similarity">
    <text evidence="7">Belongs to the binding-protein-dependent transport system permease family.</text>
</comment>
<dbReference type="InterPro" id="IPR051393">
    <property type="entry name" value="ABC_transporter_permease"/>
</dbReference>
<keyword evidence="6 7" id="KW-0472">Membrane</keyword>
<dbReference type="PROSITE" id="PS50928">
    <property type="entry name" value="ABC_TM1"/>
    <property type="match status" value="1"/>
</dbReference>
<dbReference type="InterPro" id="IPR000515">
    <property type="entry name" value="MetI-like"/>
</dbReference>
<evidence type="ECO:0000256" key="1">
    <source>
        <dbReference type="ARBA" id="ARBA00004651"/>
    </source>
</evidence>
<evidence type="ECO:0000256" key="4">
    <source>
        <dbReference type="ARBA" id="ARBA00022692"/>
    </source>
</evidence>
<reference evidence="9 10" key="1">
    <citation type="submission" date="2024-01" db="EMBL/GenBank/DDBJ databases">
        <title>Genome insights into Plantactinospora sonchi sp. nov.</title>
        <authorList>
            <person name="Wang L."/>
        </authorList>
    </citation>
    <scope>NUCLEOTIDE SEQUENCE [LARGE SCALE GENOMIC DNA]</scope>
    <source>
        <strain evidence="9 10">NEAU-QY2</strain>
    </source>
</reference>
<evidence type="ECO:0000256" key="6">
    <source>
        <dbReference type="ARBA" id="ARBA00023136"/>
    </source>
</evidence>
<feature type="transmembrane region" description="Helical" evidence="7">
    <location>
        <begin position="212"/>
        <end position="234"/>
    </location>
</feature>
<feature type="domain" description="ABC transmembrane type-1" evidence="8">
    <location>
        <begin position="126"/>
        <end position="338"/>
    </location>
</feature>
<dbReference type="PANTHER" id="PTHR30193">
    <property type="entry name" value="ABC TRANSPORTER PERMEASE PROTEIN"/>
    <property type="match status" value="1"/>
</dbReference>
<dbReference type="CDD" id="cd06261">
    <property type="entry name" value="TM_PBP2"/>
    <property type="match status" value="1"/>
</dbReference>
<dbReference type="Proteomes" id="UP001332243">
    <property type="component" value="Unassembled WGS sequence"/>
</dbReference>
<dbReference type="Pfam" id="PF00528">
    <property type="entry name" value="BPD_transp_1"/>
    <property type="match status" value="1"/>
</dbReference>
<feature type="transmembrane region" description="Helical" evidence="7">
    <location>
        <begin position="163"/>
        <end position="183"/>
    </location>
</feature>
<evidence type="ECO:0000313" key="10">
    <source>
        <dbReference type="Proteomes" id="UP001332243"/>
    </source>
</evidence>
<sequence>MSEPTGTRAVTGVPARGTAVTGGGTAYATVAPGAGSAGPDVAGTTPVTTARTGRGSRHRRRLREYALFLAFVTPNFLLLGVFSYWPVVYNAYLSLTEWDMIAPVKRFVGLDNYVNLFTGGEFPAVLRTTAYFMVGVVGGSLLLGLAVAVLLNQRLRGRGLVRTMVFAPHVLSGAAVGLAWLFIFDPNYGLSRFLFELVGVDSPAWLTDSDRALPAVMVVYLWKNIGFCAIVYLAGLQNLPKYLYESAALDGAGPWRVFRRITLPLLSPVTFFLTVTTIISSFQAFDVIAVMTDGGPGGATTILSWYVYDKGFSDFQAGPAASGAMVMFAILLVVTLLQTRYVERKVHYR</sequence>
<proteinExistence type="inferred from homology"/>
<evidence type="ECO:0000259" key="8">
    <source>
        <dbReference type="PROSITE" id="PS50928"/>
    </source>
</evidence>
<evidence type="ECO:0000256" key="7">
    <source>
        <dbReference type="RuleBase" id="RU363032"/>
    </source>
</evidence>
<feature type="transmembrane region" description="Helical" evidence="7">
    <location>
        <begin position="65"/>
        <end position="85"/>
    </location>
</feature>
<keyword evidence="10" id="KW-1185">Reference proteome</keyword>
<evidence type="ECO:0000256" key="5">
    <source>
        <dbReference type="ARBA" id="ARBA00022989"/>
    </source>
</evidence>
<dbReference type="EMBL" id="JAZGQK010000034">
    <property type="protein sequence ID" value="MEE6263103.1"/>
    <property type="molecule type" value="Genomic_DNA"/>
</dbReference>
<dbReference type="InterPro" id="IPR035906">
    <property type="entry name" value="MetI-like_sf"/>
</dbReference>
<evidence type="ECO:0000256" key="2">
    <source>
        <dbReference type="ARBA" id="ARBA00022448"/>
    </source>
</evidence>
<protein>
    <submittedName>
        <fullName evidence="9">Sugar ABC transporter permease</fullName>
    </submittedName>
</protein>
<accession>A0ABU7S2X5</accession>
<feature type="transmembrane region" description="Helical" evidence="7">
    <location>
        <begin position="130"/>
        <end position="151"/>
    </location>
</feature>
<comment type="caution">
    <text evidence="9">The sequence shown here is derived from an EMBL/GenBank/DDBJ whole genome shotgun (WGS) entry which is preliminary data.</text>
</comment>
<dbReference type="RefSeq" id="WP_331218041.1">
    <property type="nucleotide sequence ID" value="NZ_JAZGQK010000034.1"/>
</dbReference>
<comment type="subcellular location">
    <subcellularLocation>
        <location evidence="1 7">Cell membrane</location>
        <topology evidence="1 7">Multi-pass membrane protein</topology>
    </subcellularLocation>
</comment>
<keyword evidence="5 7" id="KW-1133">Transmembrane helix</keyword>
<gene>
    <name evidence="9" type="ORF">V1633_31950</name>
</gene>
<dbReference type="PANTHER" id="PTHR30193:SF37">
    <property type="entry name" value="INNER MEMBRANE ABC TRANSPORTER PERMEASE PROTEIN YCJO"/>
    <property type="match status" value="1"/>
</dbReference>
<keyword evidence="2 7" id="KW-0813">Transport</keyword>